<dbReference type="InterPro" id="IPR036097">
    <property type="entry name" value="HisK_dim/P_sf"/>
</dbReference>
<comment type="subcellular location">
    <subcellularLocation>
        <location evidence="2">Membrane</location>
    </subcellularLocation>
</comment>
<evidence type="ECO:0000313" key="15">
    <source>
        <dbReference type="Proteomes" id="UP000637423"/>
    </source>
</evidence>
<evidence type="ECO:0000256" key="4">
    <source>
        <dbReference type="ARBA" id="ARBA00022553"/>
    </source>
</evidence>
<dbReference type="RefSeq" id="WP_188563981.1">
    <property type="nucleotide sequence ID" value="NZ_BMED01000001.1"/>
</dbReference>
<protein>
    <recommendedName>
        <fullName evidence="3">histidine kinase</fullName>
        <ecNumber evidence="3">2.7.13.3</ecNumber>
    </recommendedName>
</protein>
<evidence type="ECO:0000256" key="2">
    <source>
        <dbReference type="ARBA" id="ARBA00004370"/>
    </source>
</evidence>
<sequence>MLKSLKFSGLTVALVYVAVSLVVLAAFATPLWLAWRETIEDGRVKFLKADTQRLIAVFNKGGLAALAPAIEIEVGTSADGAEKIILLADAAFRPLAGNLPAWPKELSTATGTYKLSITIGKQPLRVALLSTALPGGYHLLVANDIAKYRRLENFFLYGLLGAAGIVLALGTAGGFYIRRMLLSQVKDINRATSAIMLGNFSHRLPAHGGESELNILVETQNRMLDQIEHLVEGIRNVSNAIAHDLRTPLAELRSRLEELSLTRPEPELTFTEIECATADVDRVISIFNALLRLAEIDSGIRRSGFIKIDARTIAAEAVEFYQPVAEIREVDFSFLCAESLPLWGDPLLIAQAIGNLIDNALKYVPEKGSITVNATRGAGGGVEIVVADNGPGIPAEERPKVLERFYRGDTSRGTPGAGLGLSLVAAVAKLHGGDLLLADNSPGLRATLVLSTPEGEVSSPQVI</sequence>
<dbReference type="EMBL" id="BMED01000001">
    <property type="protein sequence ID" value="GGC57331.1"/>
    <property type="molecule type" value="Genomic_DNA"/>
</dbReference>
<reference evidence="14" key="1">
    <citation type="journal article" date="2014" name="Int. J. Syst. Evol. Microbiol.">
        <title>Complete genome sequence of Corynebacterium casei LMG S-19264T (=DSM 44701T), isolated from a smear-ripened cheese.</title>
        <authorList>
            <consortium name="US DOE Joint Genome Institute (JGI-PGF)"/>
            <person name="Walter F."/>
            <person name="Albersmeier A."/>
            <person name="Kalinowski J."/>
            <person name="Ruckert C."/>
        </authorList>
    </citation>
    <scope>NUCLEOTIDE SEQUENCE</scope>
    <source>
        <strain evidence="14">CGMCC 1.10998</strain>
    </source>
</reference>
<dbReference type="Gene3D" id="3.30.565.10">
    <property type="entry name" value="Histidine kinase-like ATPase, C-terminal domain"/>
    <property type="match status" value="1"/>
</dbReference>
<evidence type="ECO:0000256" key="5">
    <source>
        <dbReference type="ARBA" id="ARBA00022679"/>
    </source>
</evidence>
<dbReference type="InterPro" id="IPR050428">
    <property type="entry name" value="TCS_sensor_his_kinase"/>
</dbReference>
<dbReference type="PROSITE" id="PS50109">
    <property type="entry name" value="HIS_KIN"/>
    <property type="match status" value="1"/>
</dbReference>
<organism evidence="14 15">
    <name type="scientific">Undibacterium terreum</name>
    <dbReference type="NCBI Taxonomy" id="1224302"/>
    <lineage>
        <taxon>Bacteria</taxon>
        <taxon>Pseudomonadati</taxon>
        <taxon>Pseudomonadota</taxon>
        <taxon>Betaproteobacteria</taxon>
        <taxon>Burkholderiales</taxon>
        <taxon>Oxalobacteraceae</taxon>
        <taxon>Undibacterium</taxon>
    </lineage>
</organism>
<evidence type="ECO:0000256" key="3">
    <source>
        <dbReference type="ARBA" id="ARBA00012438"/>
    </source>
</evidence>
<dbReference type="SMART" id="SM00387">
    <property type="entry name" value="HATPase_c"/>
    <property type="match status" value="1"/>
</dbReference>
<comment type="caution">
    <text evidence="14">The sequence shown here is derived from an EMBL/GenBank/DDBJ whole genome shotgun (WGS) entry which is preliminary data.</text>
</comment>
<dbReference type="CDD" id="cd00082">
    <property type="entry name" value="HisKA"/>
    <property type="match status" value="1"/>
</dbReference>
<evidence type="ECO:0000256" key="11">
    <source>
        <dbReference type="SAM" id="Phobius"/>
    </source>
</evidence>
<dbReference type="InterPro" id="IPR004358">
    <property type="entry name" value="Sig_transdc_His_kin-like_C"/>
</dbReference>
<dbReference type="Pfam" id="PF00512">
    <property type="entry name" value="HisKA"/>
    <property type="match status" value="1"/>
</dbReference>
<evidence type="ECO:0000259" key="12">
    <source>
        <dbReference type="PROSITE" id="PS50109"/>
    </source>
</evidence>
<dbReference type="AlphaFoldDB" id="A0A916U1T3"/>
<dbReference type="SMART" id="SM00304">
    <property type="entry name" value="HAMP"/>
    <property type="match status" value="1"/>
</dbReference>
<feature type="transmembrane region" description="Helical" evidence="11">
    <location>
        <begin position="12"/>
        <end position="35"/>
    </location>
</feature>
<evidence type="ECO:0000256" key="9">
    <source>
        <dbReference type="ARBA" id="ARBA00023012"/>
    </source>
</evidence>
<evidence type="ECO:0000256" key="10">
    <source>
        <dbReference type="ARBA" id="ARBA00023136"/>
    </source>
</evidence>
<evidence type="ECO:0000256" key="6">
    <source>
        <dbReference type="ARBA" id="ARBA00022692"/>
    </source>
</evidence>
<dbReference type="InterPro" id="IPR005467">
    <property type="entry name" value="His_kinase_dom"/>
</dbReference>
<keyword evidence="6 11" id="KW-0812">Transmembrane</keyword>
<dbReference type="PANTHER" id="PTHR45436:SF8">
    <property type="entry name" value="HISTIDINE KINASE"/>
    <property type="match status" value="1"/>
</dbReference>
<keyword evidence="9" id="KW-0902">Two-component regulatory system</keyword>
<keyword evidence="7 14" id="KW-0418">Kinase</keyword>
<dbReference type="Pfam" id="PF02518">
    <property type="entry name" value="HATPase_c"/>
    <property type="match status" value="1"/>
</dbReference>
<dbReference type="InterPro" id="IPR003594">
    <property type="entry name" value="HATPase_dom"/>
</dbReference>
<dbReference type="InterPro" id="IPR003660">
    <property type="entry name" value="HAMP_dom"/>
</dbReference>
<feature type="domain" description="HAMP" evidence="13">
    <location>
        <begin position="179"/>
        <end position="232"/>
    </location>
</feature>
<evidence type="ECO:0000256" key="7">
    <source>
        <dbReference type="ARBA" id="ARBA00022777"/>
    </source>
</evidence>
<dbReference type="PRINTS" id="PR00344">
    <property type="entry name" value="BCTRLSENSOR"/>
</dbReference>
<dbReference type="Gene3D" id="1.10.287.130">
    <property type="match status" value="1"/>
</dbReference>
<reference evidence="14" key="2">
    <citation type="submission" date="2020-09" db="EMBL/GenBank/DDBJ databases">
        <authorList>
            <person name="Sun Q."/>
            <person name="Zhou Y."/>
        </authorList>
    </citation>
    <scope>NUCLEOTIDE SEQUENCE</scope>
    <source>
        <strain evidence="14">CGMCC 1.10998</strain>
    </source>
</reference>
<dbReference type="GO" id="GO:0005886">
    <property type="term" value="C:plasma membrane"/>
    <property type="evidence" value="ECO:0007669"/>
    <property type="project" value="TreeGrafter"/>
</dbReference>
<dbReference type="InterPro" id="IPR036890">
    <property type="entry name" value="HATPase_C_sf"/>
</dbReference>
<evidence type="ECO:0000256" key="8">
    <source>
        <dbReference type="ARBA" id="ARBA00022989"/>
    </source>
</evidence>
<keyword evidence="10 11" id="KW-0472">Membrane</keyword>
<dbReference type="CDD" id="cd06225">
    <property type="entry name" value="HAMP"/>
    <property type="match status" value="1"/>
</dbReference>
<dbReference type="InterPro" id="IPR003661">
    <property type="entry name" value="HisK_dim/P_dom"/>
</dbReference>
<feature type="transmembrane region" description="Helical" evidence="11">
    <location>
        <begin position="154"/>
        <end position="177"/>
    </location>
</feature>
<keyword evidence="5" id="KW-0808">Transferase</keyword>
<gene>
    <name evidence="14" type="ORF">GCM10011396_00240</name>
</gene>
<keyword evidence="15" id="KW-1185">Reference proteome</keyword>
<dbReference type="SUPFAM" id="SSF55874">
    <property type="entry name" value="ATPase domain of HSP90 chaperone/DNA topoisomerase II/histidine kinase"/>
    <property type="match status" value="1"/>
</dbReference>
<name>A0A916U1T3_9BURK</name>
<keyword evidence="4" id="KW-0597">Phosphoprotein</keyword>
<dbReference type="EC" id="2.7.13.3" evidence="3"/>
<dbReference type="GO" id="GO:0000155">
    <property type="term" value="F:phosphorelay sensor kinase activity"/>
    <property type="evidence" value="ECO:0007669"/>
    <property type="project" value="InterPro"/>
</dbReference>
<dbReference type="Pfam" id="PF00672">
    <property type="entry name" value="HAMP"/>
    <property type="match status" value="1"/>
</dbReference>
<dbReference type="Gene3D" id="6.10.340.10">
    <property type="match status" value="1"/>
</dbReference>
<comment type="catalytic activity">
    <reaction evidence="1">
        <text>ATP + protein L-histidine = ADP + protein N-phospho-L-histidine.</text>
        <dbReference type="EC" id="2.7.13.3"/>
    </reaction>
</comment>
<evidence type="ECO:0000259" key="13">
    <source>
        <dbReference type="PROSITE" id="PS50885"/>
    </source>
</evidence>
<evidence type="ECO:0000313" key="14">
    <source>
        <dbReference type="EMBL" id="GGC57331.1"/>
    </source>
</evidence>
<dbReference type="SUPFAM" id="SSF47384">
    <property type="entry name" value="Homodimeric domain of signal transducing histidine kinase"/>
    <property type="match status" value="1"/>
</dbReference>
<dbReference type="SMART" id="SM00388">
    <property type="entry name" value="HisKA"/>
    <property type="match status" value="1"/>
</dbReference>
<dbReference type="PANTHER" id="PTHR45436">
    <property type="entry name" value="SENSOR HISTIDINE KINASE YKOH"/>
    <property type="match status" value="1"/>
</dbReference>
<feature type="domain" description="Histidine kinase" evidence="12">
    <location>
        <begin position="240"/>
        <end position="454"/>
    </location>
</feature>
<dbReference type="PROSITE" id="PS50885">
    <property type="entry name" value="HAMP"/>
    <property type="match status" value="1"/>
</dbReference>
<dbReference type="Proteomes" id="UP000637423">
    <property type="component" value="Unassembled WGS sequence"/>
</dbReference>
<accession>A0A916U1T3</accession>
<proteinExistence type="predicted"/>
<keyword evidence="8 11" id="KW-1133">Transmembrane helix</keyword>
<dbReference type="CDD" id="cd00075">
    <property type="entry name" value="HATPase"/>
    <property type="match status" value="1"/>
</dbReference>
<evidence type="ECO:0000256" key="1">
    <source>
        <dbReference type="ARBA" id="ARBA00000085"/>
    </source>
</evidence>